<evidence type="ECO:0000256" key="2">
    <source>
        <dbReference type="SAM" id="SignalP"/>
    </source>
</evidence>
<evidence type="ECO:0008006" key="5">
    <source>
        <dbReference type="Google" id="ProtNLM"/>
    </source>
</evidence>
<dbReference type="Gene3D" id="3.90.1410.10">
    <property type="entry name" value="set domain protein methyltransferase, domain 1"/>
    <property type="match status" value="1"/>
</dbReference>
<feature type="region of interest" description="Disordered" evidence="1">
    <location>
        <begin position="538"/>
        <end position="557"/>
    </location>
</feature>
<dbReference type="PANTHER" id="PTHR13271">
    <property type="entry name" value="UNCHARACTERIZED PUTATIVE METHYLTRANSFERASE"/>
    <property type="match status" value="1"/>
</dbReference>
<comment type="caution">
    <text evidence="3">The sequence shown here is derived from an EMBL/GenBank/DDBJ whole genome shotgun (WGS) entry which is preliminary data.</text>
</comment>
<reference evidence="3 4" key="1">
    <citation type="submission" date="2024-10" db="EMBL/GenBank/DDBJ databases">
        <title>Updated reference genomes for cyclostephanoid diatoms.</title>
        <authorList>
            <person name="Roberts W.R."/>
            <person name="Alverson A.J."/>
        </authorList>
    </citation>
    <scope>NUCLEOTIDE SEQUENCE [LARGE SCALE GENOMIC DNA]</scope>
    <source>
        <strain evidence="3 4">AJA276-08</strain>
    </source>
</reference>
<proteinExistence type="predicted"/>
<keyword evidence="4" id="KW-1185">Reference proteome</keyword>
<dbReference type="Proteomes" id="UP001530315">
    <property type="component" value="Unassembled WGS sequence"/>
</dbReference>
<feature type="chain" id="PRO_5044807196" description="SET domain-containing protein" evidence="2">
    <location>
        <begin position="28"/>
        <end position="557"/>
    </location>
</feature>
<evidence type="ECO:0000313" key="4">
    <source>
        <dbReference type="Proteomes" id="UP001530315"/>
    </source>
</evidence>
<feature type="compositionally biased region" description="Basic residues" evidence="1">
    <location>
        <begin position="49"/>
        <end position="59"/>
    </location>
</feature>
<gene>
    <name evidence="3" type="ORF">ACHAW5_001486</name>
</gene>
<name>A0ABD3Q2T9_9STRA</name>
<evidence type="ECO:0000313" key="3">
    <source>
        <dbReference type="EMBL" id="KAL3794209.1"/>
    </source>
</evidence>
<feature type="region of interest" description="Disordered" evidence="1">
    <location>
        <begin position="31"/>
        <end position="73"/>
    </location>
</feature>
<protein>
    <recommendedName>
        <fullName evidence="5">SET domain-containing protein</fullName>
    </recommendedName>
</protein>
<dbReference type="EMBL" id="JALLAZ020000480">
    <property type="protein sequence ID" value="KAL3794209.1"/>
    <property type="molecule type" value="Genomic_DNA"/>
</dbReference>
<organism evidence="3 4">
    <name type="scientific">Stephanodiscus triporus</name>
    <dbReference type="NCBI Taxonomy" id="2934178"/>
    <lineage>
        <taxon>Eukaryota</taxon>
        <taxon>Sar</taxon>
        <taxon>Stramenopiles</taxon>
        <taxon>Ochrophyta</taxon>
        <taxon>Bacillariophyta</taxon>
        <taxon>Coscinodiscophyceae</taxon>
        <taxon>Thalassiosirophycidae</taxon>
        <taxon>Stephanodiscales</taxon>
        <taxon>Stephanodiscaceae</taxon>
        <taxon>Stephanodiscus</taxon>
    </lineage>
</organism>
<dbReference type="SUPFAM" id="SSF82199">
    <property type="entry name" value="SET domain"/>
    <property type="match status" value="1"/>
</dbReference>
<feature type="signal peptide" evidence="2">
    <location>
        <begin position="1"/>
        <end position="27"/>
    </location>
</feature>
<dbReference type="InterPro" id="IPR046341">
    <property type="entry name" value="SET_dom_sf"/>
</dbReference>
<sequence>MKKTTSTTAAAPFFLLTLVSPTRIAEGFLSAPSSVSPTSSSSSSSHPLHPSHPRPRPRPRPLPPLRAASSPSVVDGLPIDISENAPRNVMAFDLMWSSQNGILRSDGFRLVETDGTGREVRATTSVDLPAGSEVLYVPENLILSSAKAMAELRPMPNMEAAERRMSEAGCGSEYRQYYLMLKVLLELQRGKDSPWFHWLNSLPRYYWNGPAMTEYCLLCLPPLMRKLVGEERENQRRLSDVSDVPFLNDDIKYHPRNPAMWAYQVVYTRSVEVYDEATGEYDLRIVPMADYFDHGSEYAEIESSYDDAGNYLARASYDVPAGSPLRVRYADPRNPSHLLARYGFLDETCPATYCKLLPPTVDQDMLDLGYSHDRMLFYRNGEVADEVWDIFLYSYLVSVDANEDVRALMNAHHSGDYASKLALHERHYPATSAALLEHVDSFIEEIDVLIAKAETIGVSDPNSVYIRNEHPRLPLIHRHNLFVRETFQNVRDRYDPSSSSDYDWREATRVTLVQECDESECAIAECMQTYDGEWECEGGLEPNPDGSERTKTQTVIA</sequence>
<evidence type="ECO:0000256" key="1">
    <source>
        <dbReference type="SAM" id="MobiDB-lite"/>
    </source>
</evidence>
<dbReference type="AlphaFoldDB" id="A0ABD3Q2T9"/>
<dbReference type="PANTHER" id="PTHR13271:SF154">
    <property type="entry name" value="GRIP DOMAIN-CONTAINING PROTEIN"/>
    <property type="match status" value="1"/>
</dbReference>
<accession>A0ABD3Q2T9</accession>
<keyword evidence="2" id="KW-0732">Signal</keyword>
<dbReference type="CDD" id="cd10527">
    <property type="entry name" value="SET_LSMT"/>
    <property type="match status" value="1"/>
</dbReference>
<feature type="compositionally biased region" description="Low complexity" evidence="1">
    <location>
        <begin position="31"/>
        <end position="48"/>
    </location>
</feature>
<dbReference type="InterPro" id="IPR050600">
    <property type="entry name" value="SETD3_SETD6_MTase"/>
</dbReference>